<feature type="domain" description="HTH marR-type" evidence="1">
    <location>
        <begin position="11"/>
        <end position="143"/>
    </location>
</feature>
<dbReference type="GO" id="GO:0003700">
    <property type="term" value="F:DNA-binding transcription factor activity"/>
    <property type="evidence" value="ECO:0007669"/>
    <property type="project" value="InterPro"/>
</dbReference>
<dbReference type="RefSeq" id="WP_051512398.1">
    <property type="nucleotide sequence ID" value="NZ_AVFL01000010.1"/>
</dbReference>
<dbReference type="GO" id="GO:0006950">
    <property type="term" value="P:response to stress"/>
    <property type="evidence" value="ECO:0007669"/>
    <property type="project" value="TreeGrafter"/>
</dbReference>
<dbReference type="Pfam" id="PF12802">
    <property type="entry name" value="MarR_2"/>
    <property type="match status" value="1"/>
</dbReference>
<dbReference type="InterPro" id="IPR036390">
    <property type="entry name" value="WH_DNA-bd_sf"/>
</dbReference>
<dbReference type="PROSITE" id="PS50995">
    <property type="entry name" value="HTH_MARR_2"/>
    <property type="match status" value="1"/>
</dbReference>
<name>W9H4K8_9PROT</name>
<dbReference type="STRING" id="1385369.N825_04215"/>
<dbReference type="SMART" id="SM00347">
    <property type="entry name" value="HTH_MARR"/>
    <property type="match status" value="1"/>
</dbReference>
<sequence length="153" mass="16840">MAARKPLSDLRSHLGYRLRMVSNAISRSFARVLEAEGVTVAEWVFLRVLHDAEGIAPSLLAERMGMTKGAISKLADRLTGKGLVDRSSNPEGKRGQTLALTPAARSLVPRLSDLADRNDARFFGTLGPEERRVLEHLLEKIAVEHELTTMPVD</sequence>
<dbReference type="AlphaFoldDB" id="W9H4K8"/>
<organism evidence="2 3">
    <name type="scientific">Skermanella stibiiresistens SB22</name>
    <dbReference type="NCBI Taxonomy" id="1385369"/>
    <lineage>
        <taxon>Bacteria</taxon>
        <taxon>Pseudomonadati</taxon>
        <taxon>Pseudomonadota</taxon>
        <taxon>Alphaproteobacteria</taxon>
        <taxon>Rhodospirillales</taxon>
        <taxon>Azospirillaceae</taxon>
        <taxon>Skermanella</taxon>
    </lineage>
</organism>
<dbReference type="InterPro" id="IPR000835">
    <property type="entry name" value="HTH_MarR-typ"/>
</dbReference>
<keyword evidence="3" id="KW-1185">Reference proteome</keyword>
<dbReference type="SUPFAM" id="SSF46785">
    <property type="entry name" value="Winged helix' DNA-binding domain"/>
    <property type="match status" value="1"/>
</dbReference>
<evidence type="ECO:0000313" key="2">
    <source>
        <dbReference type="EMBL" id="EWY39731.1"/>
    </source>
</evidence>
<evidence type="ECO:0000313" key="3">
    <source>
        <dbReference type="Proteomes" id="UP000019486"/>
    </source>
</evidence>
<accession>W9H4K8</accession>
<dbReference type="EMBL" id="AVFL01000010">
    <property type="protein sequence ID" value="EWY39731.1"/>
    <property type="molecule type" value="Genomic_DNA"/>
</dbReference>
<evidence type="ECO:0000259" key="1">
    <source>
        <dbReference type="PROSITE" id="PS50995"/>
    </source>
</evidence>
<dbReference type="PANTHER" id="PTHR33164:SF43">
    <property type="entry name" value="HTH-TYPE TRANSCRIPTIONAL REPRESSOR YETL"/>
    <property type="match status" value="1"/>
</dbReference>
<dbReference type="PANTHER" id="PTHR33164">
    <property type="entry name" value="TRANSCRIPTIONAL REGULATOR, MARR FAMILY"/>
    <property type="match status" value="1"/>
</dbReference>
<dbReference type="Proteomes" id="UP000019486">
    <property type="component" value="Unassembled WGS sequence"/>
</dbReference>
<dbReference type="PRINTS" id="PR00598">
    <property type="entry name" value="HTHMARR"/>
</dbReference>
<dbReference type="InterPro" id="IPR036388">
    <property type="entry name" value="WH-like_DNA-bd_sf"/>
</dbReference>
<proteinExistence type="predicted"/>
<reference evidence="2 3" key="1">
    <citation type="submission" date="2013-08" db="EMBL/GenBank/DDBJ databases">
        <title>The genome sequence of Skermanella stibiiresistens.</title>
        <authorList>
            <person name="Zhu W."/>
            <person name="Wang G."/>
        </authorList>
    </citation>
    <scope>NUCLEOTIDE SEQUENCE [LARGE SCALE GENOMIC DNA]</scope>
    <source>
        <strain evidence="2 3">SB22</strain>
    </source>
</reference>
<dbReference type="Gene3D" id="1.10.10.10">
    <property type="entry name" value="Winged helix-like DNA-binding domain superfamily/Winged helix DNA-binding domain"/>
    <property type="match status" value="1"/>
</dbReference>
<gene>
    <name evidence="2" type="ORF">N825_04215</name>
</gene>
<protein>
    <submittedName>
        <fullName evidence="2">MarR family transcriptional regulator</fullName>
    </submittedName>
</protein>
<dbReference type="PATRIC" id="fig|1385369.3.peg.3068"/>
<dbReference type="InterPro" id="IPR039422">
    <property type="entry name" value="MarR/SlyA-like"/>
</dbReference>
<comment type="caution">
    <text evidence="2">The sequence shown here is derived from an EMBL/GenBank/DDBJ whole genome shotgun (WGS) entry which is preliminary data.</text>
</comment>